<evidence type="ECO:0000313" key="3">
    <source>
        <dbReference type="Proteomes" id="UP000006028"/>
    </source>
</evidence>
<dbReference type="BioCyc" id="FCF748224-HMP:GTSS-3160-MONOMER"/>
<keyword evidence="1" id="KW-0812">Transmembrane</keyword>
<evidence type="ECO:0000256" key="1">
    <source>
        <dbReference type="SAM" id="Phobius"/>
    </source>
</evidence>
<protein>
    <submittedName>
        <fullName evidence="2">Uncharacterized protein</fullName>
    </submittedName>
</protein>
<feature type="transmembrane region" description="Helical" evidence="1">
    <location>
        <begin position="34"/>
        <end position="58"/>
    </location>
</feature>
<dbReference type="EMBL" id="AECU01000049">
    <property type="protein sequence ID" value="EFQ07812.1"/>
    <property type="molecule type" value="Genomic_DNA"/>
</dbReference>
<dbReference type="AlphaFoldDB" id="E2ZG88"/>
<evidence type="ECO:0000313" key="2">
    <source>
        <dbReference type="EMBL" id="EFQ07812.1"/>
    </source>
</evidence>
<keyword evidence="1" id="KW-1133">Transmembrane helix</keyword>
<keyword evidence="1" id="KW-0472">Membrane</keyword>
<sequence>MHVFFSSSGAQLCAIERLYHILSLCARHFVYHTLLFHLLCRQMNFVLVLLLSFLIIALP</sequence>
<reference evidence="2 3" key="1">
    <citation type="submission" date="2010-08" db="EMBL/GenBank/DDBJ databases">
        <authorList>
            <person name="Weinstock G."/>
            <person name="Sodergren E."/>
            <person name="Clifton S."/>
            <person name="Fulton L."/>
            <person name="Fulton B."/>
            <person name="Courtney L."/>
            <person name="Fronick C."/>
            <person name="Harrison M."/>
            <person name="Strong C."/>
            <person name="Farmer C."/>
            <person name="Delahaunty K."/>
            <person name="Markovic C."/>
            <person name="Hall O."/>
            <person name="Minx P."/>
            <person name="Tomlinson C."/>
            <person name="Mitreva M."/>
            <person name="Hou S."/>
            <person name="Chen J."/>
            <person name="Wollam A."/>
            <person name="Pepin K.H."/>
            <person name="Johnson M."/>
            <person name="Bhonagiri V."/>
            <person name="Zhang X."/>
            <person name="Suruliraj S."/>
            <person name="Warren W."/>
            <person name="Chinwalla A."/>
            <person name="Mardis E.R."/>
            <person name="Wilson R.K."/>
        </authorList>
    </citation>
    <scope>NUCLEOTIDE SEQUENCE [LARGE SCALE GENOMIC DNA]</scope>
    <source>
        <strain evidence="2 3">KLE1255</strain>
    </source>
</reference>
<dbReference type="Proteomes" id="UP000006028">
    <property type="component" value="Unassembled WGS sequence"/>
</dbReference>
<gene>
    <name evidence="2" type="ORF">HMPREF9436_00672</name>
</gene>
<comment type="caution">
    <text evidence="2">The sequence shown here is derived from an EMBL/GenBank/DDBJ whole genome shotgun (WGS) entry which is preliminary data.</text>
</comment>
<dbReference type="HOGENOM" id="CLU_2953652_0_0_9"/>
<accession>E2ZG88</accession>
<proteinExistence type="predicted"/>
<name>E2ZG88_9FIRM</name>
<organism evidence="2 3">
    <name type="scientific">Faecalibacterium cf. prausnitzii KLE1255</name>
    <dbReference type="NCBI Taxonomy" id="748224"/>
    <lineage>
        <taxon>Bacteria</taxon>
        <taxon>Bacillati</taxon>
        <taxon>Bacillota</taxon>
        <taxon>Clostridia</taxon>
        <taxon>Eubacteriales</taxon>
        <taxon>Oscillospiraceae</taxon>
        <taxon>Faecalibacterium</taxon>
    </lineage>
</organism>